<feature type="transmembrane region" description="Helical" evidence="1">
    <location>
        <begin position="132"/>
        <end position="152"/>
    </location>
</feature>
<feature type="transmembrane region" description="Helical" evidence="1">
    <location>
        <begin position="6"/>
        <end position="30"/>
    </location>
</feature>
<dbReference type="EMBL" id="JACBZP010000001">
    <property type="protein sequence ID" value="NYI68220.1"/>
    <property type="molecule type" value="Genomic_DNA"/>
</dbReference>
<dbReference type="Proteomes" id="UP000539111">
    <property type="component" value="Unassembled WGS sequence"/>
</dbReference>
<gene>
    <name evidence="2" type="ORF">BJY26_002526</name>
</gene>
<reference evidence="2 3" key="1">
    <citation type="submission" date="2020-07" db="EMBL/GenBank/DDBJ databases">
        <title>Sequencing the genomes of 1000 actinobacteria strains.</title>
        <authorList>
            <person name="Klenk H.-P."/>
        </authorList>
    </citation>
    <scope>NUCLEOTIDE SEQUENCE [LARGE SCALE GENOMIC DNA]</scope>
    <source>
        <strain evidence="2 3">DSM 26341</strain>
    </source>
</reference>
<keyword evidence="1" id="KW-0812">Transmembrane</keyword>
<keyword evidence="3" id="KW-1185">Reference proteome</keyword>
<evidence type="ECO:0008006" key="4">
    <source>
        <dbReference type="Google" id="ProtNLM"/>
    </source>
</evidence>
<dbReference type="RefSeq" id="WP_179428598.1">
    <property type="nucleotide sequence ID" value="NZ_JACBZP010000001.1"/>
</dbReference>
<name>A0A7Z0D3J2_9MICO</name>
<proteinExistence type="predicted"/>
<evidence type="ECO:0000313" key="3">
    <source>
        <dbReference type="Proteomes" id="UP000539111"/>
    </source>
</evidence>
<comment type="caution">
    <text evidence="2">The sequence shown here is derived from an EMBL/GenBank/DDBJ whole genome shotgun (WGS) entry which is preliminary data.</text>
</comment>
<feature type="transmembrane region" description="Helical" evidence="1">
    <location>
        <begin position="78"/>
        <end position="98"/>
    </location>
</feature>
<sequence length="153" mass="16101">MLNDVLFGFLILSTSIWIGGMTTVVLAATSSARQLSADARVAFFRDFGRKYVVTATPALVIAYVCGGILLAGEPWTTLSTALVVCAALLLVALAIGIAQARRMTRLRHSSTSKPDDAGLAARIARSARLAGTLRAGLGVLTLVLFVLAVVRWA</sequence>
<protein>
    <recommendedName>
        <fullName evidence="4">DUF1772 domain-containing protein</fullName>
    </recommendedName>
</protein>
<evidence type="ECO:0000313" key="2">
    <source>
        <dbReference type="EMBL" id="NYI68220.1"/>
    </source>
</evidence>
<accession>A0A7Z0D3J2</accession>
<keyword evidence="1" id="KW-1133">Transmembrane helix</keyword>
<keyword evidence="1" id="KW-0472">Membrane</keyword>
<feature type="transmembrane region" description="Helical" evidence="1">
    <location>
        <begin position="51"/>
        <end position="72"/>
    </location>
</feature>
<evidence type="ECO:0000256" key="1">
    <source>
        <dbReference type="SAM" id="Phobius"/>
    </source>
</evidence>
<dbReference type="AlphaFoldDB" id="A0A7Z0D3J2"/>
<organism evidence="2 3">
    <name type="scientific">Spelaeicoccus albus</name>
    <dbReference type="NCBI Taxonomy" id="1280376"/>
    <lineage>
        <taxon>Bacteria</taxon>
        <taxon>Bacillati</taxon>
        <taxon>Actinomycetota</taxon>
        <taxon>Actinomycetes</taxon>
        <taxon>Micrococcales</taxon>
        <taxon>Brevibacteriaceae</taxon>
        <taxon>Spelaeicoccus</taxon>
    </lineage>
</organism>